<dbReference type="PANTHER" id="PTHR24291">
    <property type="entry name" value="CYTOCHROME P450 FAMILY 4"/>
    <property type="match status" value="1"/>
</dbReference>
<keyword evidence="5 7" id="KW-0408">Iron</keyword>
<comment type="similarity">
    <text evidence="1 7">Belongs to the cytochrome P450 family.</text>
</comment>
<name>A0ABN3GT08_9PSEU</name>
<keyword evidence="6 7" id="KW-0503">Monooxygenase</keyword>
<keyword evidence="4 7" id="KW-0560">Oxidoreductase</keyword>
<dbReference type="InterPro" id="IPR036396">
    <property type="entry name" value="Cyt_P450_sf"/>
</dbReference>
<evidence type="ECO:0000256" key="7">
    <source>
        <dbReference type="RuleBase" id="RU000461"/>
    </source>
</evidence>
<evidence type="ECO:0000256" key="4">
    <source>
        <dbReference type="ARBA" id="ARBA00023002"/>
    </source>
</evidence>
<dbReference type="InterPro" id="IPR002403">
    <property type="entry name" value="Cyt_P450_E_grp-IV"/>
</dbReference>
<keyword evidence="9" id="KW-1185">Reference proteome</keyword>
<dbReference type="InterPro" id="IPR017972">
    <property type="entry name" value="Cyt_P450_CS"/>
</dbReference>
<evidence type="ECO:0000313" key="9">
    <source>
        <dbReference type="Proteomes" id="UP001501218"/>
    </source>
</evidence>
<comment type="caution">
    <text evidence="8">The sequence shown here is derived from an EMBL/GenBank/DDBJ whole genome shotgun (WGS) entry which is preliminary data.</text>
</comment>
<dbReference type="EMBL" id="BAAARA010000021">
    <property type="protein sequence ID" value="GAA2360027.1"/>
    <property type="molecule type" value="Genomic_DNA"/>
</dbReference>
<evidence type="ECO:0000256" key="5">
    <source>
        <dbReference type="ARBA" id="ARBA00023004"/>
    </source>
</evidence>
<dbReference type="Pfam" id="PF00067">
    <property type="entry name" value="p450"/>
    <property type="match status" value="1"/>
</dbReference>
<dbReference type="InterPro" id="IPR050196">
    <property type="entry name" value="Cytochrome_P450_Monoox"/>
</dbReference>
<dbReference type="Proteomes" id="UP001501218">
    <property type="component" value="Unassembled WGS sequence"/>
</dbReference>
<sequence>MRLVAPVPSMVRTAVRDTAVLGHHIPAGTMVSVSPHLNHFSAEHWTDPFAFDPERFAEPRREYKSHRLAWIPFGGGAHKCIGLHFGTLEVKLLLHEMLRNYTWTVAPGYEVKWDYVSLPVPVDGLPVHLRRR</sequence>
<dbReference type="PANTHER" id="PTHR24291:SF50">
    <property type="entry name" value="BIFUNCTIONAL ALBAFLAVENONE MONOOXYGENASE_TERPENE SYNTHASE"/>
    <property type="match status" value="1"/>
</dbReference>
<dbReference type="SUPFAM" id="SSF48264">
    <property type="entry name" value="Cytochrome P450"/>
    <property type="match status" value="1"/>
</dbReference>
<evidence type="ECO:0008006" key="10">
    <source>
        <dbReference type="Google" id="ProtNLM"/>
    </source>
</evidence>
<proteinExistence type="inferred from homology"/>
<organism evidence="8 9">
    <name type="scientific">Saccharopolyspora halophila</name>
    <dbReference type="NCBI Taxonomy" id="405551"/>
    <lineage>
        <taxon>Bacteria</taxon>
        <taxon>Bacillati</taxon>
        <taxon>Actinomycetota</taxon>
        <taxon>Actinomycetes</taxon>
        <taxon>Pseudonocardiales</taxon>
        <taxon>Pseudonocardiaceae</taxon>
        <taxon>Saccharopolyspora</taxon>
    </lineage>
</organism>
<evidence type="ECO:0000313" key="8">
    <source>
        <dbReference type="EMBL" id="GAA2360027.1"/>
    </source>
</evidence>
<evidence type="ECO:0000256" key="1">
    <source>
        <dbReference type="ARBA" id="ARBA00010617"/>
    </source>
</evidence>
<evidence type="ECO:0000256" key="3">
    <source>
        <dbReference type="ARBA" id="ARBA00022723"/>
    </source>
</evidence>
<dbReference type="InterPro" id="IPR001128">
    <property type="entry name" value="Cyt_P450"/>
</dbReference>
<gene>
    <name evidence="8" type="ORF">GCM10009854_43740</name>
</gene>
<dbReference type="PRINTS" id="PR00465">
    <property type="entry name" value="EP450IV"/>
</dbReference>
<accession>A0ABN3GT08</accession>
<evidence type="ECO:0000256" key="2">
    <source>
        <dbReference type="ARBA" id="ARBA00022617"/>
    </source>
</evidence>
<evidence type="ECO:0000256" key="6">
    <source>
        <dbReference type="ARBA" id="ARBA00023033"/>
    </source>
</evidence>
<protein>
    <recommendedName>
        <fullName evidence="10">Cytochrome P450</fullName>
    </recommendedName>
</protein>
<keyword evidence="2 7" id="KW-0349">Heme</keyword>
<dbReference type="PROSITE" id="PS00086">
    <property type="entry name" value="CYTOCHROME_P450"/>
    <property type="match status" value="1"/>
</dbReference>
<keyword evidence="3 7" id="KW-0479">Metal-binding</keyword>
<reference evidence="8 9" key="1">
    <citation type="journal article" date="2019" name="Int. J. Syst. Evol. Microbiol.">
        <title>The Global Catalogue of Microorganisms (GCM) 10K type strain sequencing project: providing services to taxonomists for standard genome sequencing and annotation.</title>
        <authorList>
            <consortium name="The Broad Institute Genomics Platform"/>
            <consortium name="The Broad Institute Genome Sequencing Center for Infectious Disease"/>
            <person name="Wu L."/>
            <person name="Ma J."/>
        </authorList>
    </citation>
    <scope>NUCLEOTIDE SEQUENCE [LARGE SCALE GENOMIC DNA]</scope>
    <source>
        <strain evidence="8 9">JCM 16221</strain>
    </source>
</reference>
<dbReference type="Gene3D" id="1.10.630.10">
    <property type="entry name" value="Cytochrome P450"/>
    <property type="match status" value="1"/>
</dbReference>